<dbReference type="Proteomes" id="UP000284684">
    <property type="component" value="Unassembled WGS sequence"/>
</dbReference>
<comment type="caution">
    <text evidence="1">The sequence shown here is derived from an EMBL/GenBank/DDBJ whole genome shotgun (WGS) entry which is preliminary data.</text>
</comment>
<dbReference type="EMBL" id="MOBI01000020">
    <property type="protein sequence ID" value="ROM94428.1"/>
    <property type="molecule type" value="Genomic_DNA"/>
</dbReference>
<gene>
    <name evidence="1" type="ORF">BK658_17905</name>
</gene>
<evidence type="ECO:0000313" key="2">
    <source>
        <dbReference type="Proteomes" id="UP000284684"/>
    </source>
</evidence>
<proteinExistence type="predicted"/>
<reference evidence="1 2" key="1">
    <citation type="submission" date="2016-10" db="EMBL/GenBank/DDBJ databases">
        <title>Comparative genome analysis of multiple Pseudomonas spp. focuses on biocontrol and plant growth promoting traits.</title>
        <authorList>
            <person name="Tao X.-Y."/>
            <person name="Taylor C.G."/>
        </authorList>
    </citation>
    <scope>NUCLEOTIDE SEQUENCE [LARGE SCALE GENOMIC DNA]</scope>
    <source>
        <strain evidence="1 2">37D10</strain>
    </source>
</reference>
<sequence>MSVVITFDLTKYNENDHSRLKAMFERFGWENLGGTAYRYPKLGTADQPVEDWLNHVVPALMAFRAYLRKHAGVSLERFTIDTNSSAGYNPATGFGNGPLPGKQAAEYKPDHPHFFGKKNLAEWLDGIDYPY</sequence>
<dbReference type="RefSeq" id="WP_123583562.1">
    <property type="nucleotide sequence ID" value="NZ_MOBI01000020.1"/>
</dbReference>
<dbReference type="AlphaFoldDB" id="A0A423GNZ8"/>
<name>A0A423GNZ8_9PSED</name>
<protein>
    <submittedName>
        <fullName evidence="1">Uncharacterized protein</fullName>
    </submittedName>
</protein>
<organism evidence="1 2">
    <name type="scientific">Pseudomonas brassicacearum</name>
    <dbReference type="NCBI Taxonomy" id="930166"/>
    <lineage>
        <taxon>Bacteria</taxon>
        <taxon>Pseudomonadati</taxon>
        <taxon>Pseudomonadota</taxon>
        <taxon>Gammaproteobacteria</taxon>
        <taxon>Pseudomonadales</taxon>
        <taxon>Pseudomonadaceae</taxon>
        <taxon>Pseudomonas</taxon>
    </lineage>
</organism>
<evidence type="ECO:0000313" key="1">
    <source>
        <dbReference type="EMBL" id="ROM94428.1"/>
    </source>
</evidence>
<accession>A0A423GNZ8</accession>